<reference evidence="2 3" key="2">
    <citation type="submission" date="2020-06" db="EMBL/GenBank/DDBJ databases">
        <title>Halomonas songnenensis sp. nov., a moderately halophilic bacterium isolated from saline and alkaline soils.</title>
        <authorList>
            <person name="Jiang J."/>
            <person name="Pan Y."/>
        </authorList>
    </citation>
    <scope>NUCLEOTIDE SEQUENCE [LARGE SCALE GENOMIC DNA]</scope>
    <source>
        <strain evidence="2 3">TBZ9</strain>
    </source>
</reference>
<sequence>MAPLMATPLFAADAALVLPERATVGVEFTENVAFAEGENNRENILLRPNHDVDASHQLPQYCVIIGDAVRSGERVRITAHDVTCIEAEDADSAIFSGEMDGGVYDTDGQYGLTCEDSTCTFLPSKGFMLTLNETLEIEAQDNPSAEINAQRRQAGQENNEEGQPEDE</sequence>
<feature type="compositionally biased region" description="Acidic residues" evidence="1">
    <location>
        <begin position="158"/>
        <end position="167"/>
    </location>
</feature>
<dbReference type="EMBL" id="JABFHI010000004">
    <property type="protein sequence ID" value="NOG32048.1"/>
    <property type="molecule type" value="Genomic_DNA"/>
</dbReference>
<organism evidence="2 3">
    <name type="scientific">Vreelandella azerica</name>
    <dbReference type="NCBI Taxonomy" id="2732867"/>
    <lineage>
        <taxon>Bacteria</taxon>
        <taxon>Pseudomonadati</taxon>
        <taxon>Pseudomonadota</taxon>
        <taxon>Gammaproteobacteria</taxon>
        <taxon>Oceanospirillales</taxon>
        <taxon>Halomonadaceae</taxon>
        <taxon>Vreelandella</taxon>
    </lineage>
</organism>
<evidence type="ECO:0000256" key="1">
    <source>
        <dbReference type="SAM" id="MobiDB-lite"/>
    </source>
</evidence>
<name>A0A7Y3TXM4_9GAMM</name>
<protein>
    <submittedName>
        <fullName evidence="2">Uncharacterized protein</fullName>
    </submittedName>
</protein>
<feature type="compositionally biased region" description="Polar residues" evidence="1">
    <location>
        <begin position="141"/>
        <end position="157"/>
    </location>
</feature>
<dbReference type="Proteomes" id="UP000588806">
    <property type="component" value="Unassembled WGS sequence"/>
</dbReference>
<keyword evidence="3" id="KW-1185">Reference proteome</keyword>
<gene>
    <name evidence="2" type="ORF">HLB35_10275</name>
</gene>
<comment type="caution">
    <text evidence="2">The sequence shown here is derived from an EMBL/GenBank/DDBJ whole genome shotgun (WGS) entry which is preliminary data.</text>
</comment>
<proteinExistence type="predicted"/>
<feature type="region of interest" description="Disordered" evidence="1">
    <location>
        <begin position="139"/>
        <end position="167"/>
    </location>
</feature>
<evidence type="ECO:0000313" key="2">
    <source>
        <dbReference type="EMBL" id="NOG32048.1"/>
    </source>
</evidence>
<accession>A0A7Y3TXM4</accession>
<evidence type="ECO:0000313" key="3">
    <source>
        <dbReference type="Proteomes" id="UP000588806"/>
    </source>
</evidence>
<reference evidence="2 3" key="1">
    <citation type="submission" date="2020-05" db="EMBL/GenBank/DDBJ databases">
        <authorList>
            <person name="Ruan W."/>
            <person name="Jeon C.O."/>
            <person name="Chun B.H."/>
        </authorList>
    </citation>
    <scope>NUCLEOTIDE SEQUENCE [LARGE SCALE GENOMIC DNA]</scope>
    <source>
        <strain evidence="2 3">TBZ9</strain>
    </source>
</reference>
<dbReference type="AlphaFoldDB" id="A0A7Y3TXM4"/>